<name>A0ABW3YZY3_MYCRA</name>
<dbReference type="Proteomes" id="UP001597173">
    <property type="component" value="Unassembled WGS sequence"/>
</dbReference>
<keyword evidence="3" id="KW-1185">Reference proteome</keyword>
<gene>
    <name evidence="2" type="ORF">ACFQ33_16445</name>
</gene>
<evidence type="ECO:0000313" key="3">
    <source>
        <dbReference type="Proteomes" id="UP001597173"/>
    </source>
</evidence>
<dbReference type="RefSeq" id="WP_374840530.1">
    <property type="nucleotide sequence ID" value="NZ_JBHEEW010000015.1"/>
</dbReference>
<comment type="caution">
    <text evidence="2">The sequence shown here is derived from an EMBL/GenBank/DDBJ whole genome shotgun (WGS) entry which is preliminary data.</text>
</comment>
<organism evidence="2 3">
    <name type="scientific">Mycoplana ramosa</name>
    <name type="common">Mycoplana bullata</name>
    <dbReference type="NCBI Taxonomy" id="40837"/>
    <lineage>
        <taxon>Bacteria</taxon>
        <taxon>Pseudomonadati</taxon>
        <taxon>Pseudomonadota</taxon>
        <taxon>Alphaproteobacteria</taxon>
        <taxon>Hyphomicrobiales</taxon>
        <taxon>Rhizobiaceae</taxon>
        <taxon>Mycoplana</taxon>
    </lineage>
</organism>
<feature type="signal peptide" evidence="1">
    <location>
        <begin position="1"/>
        <end position="25"/>
    </location>
</feature>
<dbReference type="PROSITE" id="PS51257">
    <property type="entry name" value="PROKAR_LIPOPROTEIN"/>
    <property type="match status" value="1"/>
</dbReference>
<keyword evidence="1" id="KW-0732">Signal</keyword>
<evidence type="ECO:0000256" key="1">
    <source>
        <dbReference type="SAM" id="SignalP"/>
    </source>
</evidence>
<accession>A0ABW3YZY3</accession>
<reference evidence="3" key="1">
    <citation type="journal article" date="2019" name="Int. J. Syst. Evol. Microbiol.">
        <title>The Global Catalogue of Microorganisms (GCM) 10K type strain sequencing project: providing services to taxonomists for standard genome sequencing and annotation.</title>
        <authorList>
            <consortium name="The Broad Institute Genomics Platform"/>
            <consortium name="The Broad Institute Genome Sequencing Center for Infectious Disease"/>
            <person name="Wu L."/>
            <person name="Ma J."/>
        </authorList>
    </citation>
    <scope>NUCLEOTIDE SEQUENCE [LARGE SCALE GENOMIC DNA]</scope>
    <source>
        <strain evidence="3">CCUG 55609</strain>
    </source>
</reference>
<protein>
    <recommendedName>
        <fullName evidence="4">Lipoprotein</fullName>
    </recommendedName>
</protein>
<proteinExistence type="predicted"/>
<dbReference type="EMBL" id="JBHTNF010000011">
    <property type="protein sequence ID" value="MFD1329480.1"/>
    <property type="molecule type" value="Genomic_DNA"/>
</dbReference>
<evidence type="ECO:0008006" key="4">
    <source>
        <dbReference type="Google" id="ProtNLM"/>
    </source>
</evidence>
<evidence type="ECO:0000313" key="2">
    <source>
        <dbReference type="EMBL" id="MFD1329480.1"/>
    </source>
</evidence>
<sequence>MRRMAAFGRLLSLALSLAMTLAACQRETGPDPLQLTGKLFVFNYRLAYATYMITLDRTKPVPDGSTVTAEFENPAGGEPLVLTRKLFPQLEKVVLESPDITCVKKARPYRVTIRVNGPDGAVLQTLETTVTSDADQSILPAEPLVIGPAYEKNPRVFRNGNAPEHFEMAKCPADLSR</sequence>
<feature type="chain" id="PRO_5046125942" description="Lipoprotein" evidence="1">
    <location>
        <begin position="26"/>
        <end position="177"/>
    </location>
</feature>